<dbReference type="EMBL" id="CP012328">
    <property type="protein sequence ID" value="AKU79901.1"/>
    <property type="molecule type" value="Genomic_DNA"/>
</dbReference>
<proteinExistence type="predicted"/>
<accession>A0A0K1P6F7</accession>
<dbReference type="STRING" id="216946.STURO_v1c06540"/>
<dbReference type="OrthoDB" id="10012682at2"/>
<reference evidence="1 2" key="1">
    <citation type="journal article" date="2015" name="Genome Announc.">
        <title>Complete Genome Sequence of Spiroplasma turonicum Strain Tab4cT, a Parasite of a Horse Fly, Haematopota sp. (Diptera: Tabanidae).</title>
        <authorList>
            <person name="Davis R.E."/>
            <person name="Shao J."/>
            <person name="Zhao Y."/>
            <person name="Gasparich G.E."/>
            <person name="Gaynor B.J."/>
            <person name="Donofrio N."/>
        </authorList>
    </citation>
    <scope>NUCLEOTIDE SEQUENCE [LARGE SCALE GENOMIC DNA]</scope>
    <source>
        <strain evidence="1 2">Tab4c</strain>
    </source>
</reference>
<keyword evidence="2" id="KW-1185">Reference proteome</keyword>
<evidence type="ECO:0000313" key="2">
    <source>
        <dbReference type="Proteomes" id="UP000067243"/>
    </source>
</evidence>
<organism evidence="1 2">
    <name type="scientific">Spiroplasma turonicum</name>
    <dbReference type="NCBI Taxonomy" id="216946"/>
    <lineage>
        <taxon>Bacteria</taxon>
        <taxon>Bacillati</taxon>
        <taxon>Mycoplasmatota</taxon>
        <taxon>Mollicutes</taxon>
        <taxon>Entomoplasmatales</taxon>
        <taxon>Spiroplasmataceae</taxon>
        <taxon>Spiroplasma</taxon>
    </lineage>
</organism>
<dbReference type="KEGG" id="stur:STURON_00655"/>
<protein>
    <recommendedName>
        <fullName evidence="3">PIN domain-containing protein</fullName>
    </recommendedName>
</protein>
<evidence type="ECO:0008006" key="3">
    <source>
        <dbReference type="Google" id="ProtNLM"/>
    </source>
</evidence>
<name>A0A0K1P6F7_9MOLU</name>
<gene>
    <name evidence="1" type="ORF">STURON_00655</name>
</gene>
<dbReference type="PATRIC" id="fig|216946.3.peg.675"/>
<dbReference type="Proteomes" id="UP000067243">
    <property type="component" value="Chromosome"/>
</dbReference>
<dbReference type="AlphaFoldDB" id="A0A0K1P6F7"/>
<evidence type="ECO:0000313" key="1">
    <source>
        <dbReference type="EMBL" id="AKU79901.1"/>
    </source>
</evidence>
<dbReference type="RefSeq" id="WP_075048485.1">
    <property type="nucleotide sequence ID" value="NZ_CP012328.1"/>
</dbReference>
<sequence length="185" mass="21825">MENIIIDLNIILDIFDLKNKRKCISEITKESLLKLINKGKNFNLIIAGKKMFNEMTGFDNELYNDASKINFINLLKYKTYSSDSINLVIDINNDNLNNKIESFIVNNWKVRKDQVYTKRLKGDPHIIFVAYEYKVKYLFTRDVALAKKINKNFIIYFKNANLPKVFCKCFLQVPNNFYIDKEIVI</sequence>